<keyword evidence="2" id="KW-1185">Reference proteome</keyword>
<proteinExistence type="predicted"/>
<comment type="caution">
    <text evidence="1">The sequence shown here is derived from an EMBL/GenBank/DDBJ whole genome shotgun (WGS) entry which is preliminary data.</text>
</comment>
<gene>
    <name evidence="1" type="ORF">C1645_840519</name>
</gene>
<dbReference type="AlphaFoldDB" id="A0A397RZ55"/>
<evidence type="ECO:0000313" key="1">
    <source>
        <dbReference type="EMBL" id="RIA79510.1"/>
    </source>
</evidence>
<dbReference type="EMBL" id="QKYT01001263">
    <property type="protein sequence ID" value="RIA79510.1"/>
    <property type="molecule type" value="Genomic_DNA"/>
</dbReference>
<protein>
    <submittedName>
        <fullName evidence="1">Uncharacterized protein</fullName>
    </submittedName>
</protein>
<evidence type="ECO:0000313" key="2">
    <source>
        <dbReference type="Proteomes" id="UP000265703"/>
    </source>
</evidence>
<name>A0A397RZ55_9GLOM</name>
<dbReference type="Proteomes" id="UP000265703">
    <property type="component" value="Unassembled WGS sequence"/>
</dbReference>
<sequence length="167" mass="19867">MKLLKKIFKHKLKLPTTTSDNIIFNDLFPFNNNLDAIQVISHLLIYNYILNNPFLDYITQQIIINIQLDTWLPWWPSTQYLISLDQKKYLSFTTFTKALVKFAHMGFTFTPSFDTVIRGGNKAIIEQIPFNRNTLTSWKRHLLLFKDQLVNIDRIYVKEWKDINLNL</sequence>
<reference evidence="1 2" key="1">
    <citation type="submission" date="2018-06" db="EMBL/GenBank/DDBJ databases">
        <title>Comparative genomics reveals the genomic features of Rhizophagus irregularis, R. cerebriforme, R. diaphanum and Gigaspora rosea, and their symbiotic lifestyle signature.</title>
        <authorList>
            <person name="Morin E."/>
            <person name="San Clemente H."/>
            <person name="Chen E.C.H."/>
            <person name="De La Providencia I."/>
            <person name="Hainaut M."/>
            <person name="Kuo A."/>
            <person name="Kohler A."/>
            <person name="Murat C."/>
            <person name="Tang N."/>
            <person name="Roy S."/>
            <person name="Loubradou J."/>
            <person name="Henrissat B."/>
            <person name="Grigoriev I.V."/>
            <person name="Corradi N."/>
            <person name="Roux C."/>
            <person name="Martin F.M."/>
        </authorList>
    </citation>
    <scope>NUCLEOTIDE SEQUENCE [LARGE SCALE GENOMIC DNA]</scope>
    <source>
        <strain evidence="1 2">DAOM 227022</strain>
    </source>
</reference>
<organism evidence="1 2">
    <name type="scientific">Glomus cerebriforme</name>
    <dbReference type="NCBI Taxonomy" id="658196"/>
    <lineage>
        <taxon>Eukaryota</taxon>
        <taxon>Fungi</taxon>
        <taxon>Fungi incertae sedis</taxon>
        <taxon>Mucoromycota</taxon>
        <taxon>Glomeromycotina</taxon>
        <taxon>Glomeromycetes</taxon>
        <taxon>Glomerales</taxon>
        <taxon>Glomeraceae</taxon>
        <taxon>Glomus</taxon>
    </lineage>
</organism>
<accession>A0A397RZ55</accession>